<dbReference type="EMBL" id="FNOK01000105">
    <property type="protein sequence ID" value="SDZ56925.1"/>
    <property type="molecule type" value="Genomic_DNA"/>
</dbReference>
<dbReference type="InterPro" id="IPR008949">
    <property type="entry name" value="Isoprenoid_synthase_dom_sf"/>
</dbReference>
<dbReference type="InterPro" id="IPR000092">
    <property type="entry name" value="Polyprenyl_synt"/>
</dbReference>
<dbReference type="SUPFAM" id="SSF48576">
    <property type="entry name" value="Terpenoid synthases"/>
    <property type="match status" value="1"/>
</dbReference>
<keyword evidence="3" id="KW-0808">Transferase</keyword>
<evidence type="ECO:0000313" key="4">
    <source>
        <dbReference type="EMBL" id="SDZ56925.1"/>
    </source>
</evidence>
<dbReference type="Pfam" id="PF00348">
    <property type="entry name" value="polyprenyl_synt"/>
    <property type="match status" value="1"/>
</dbReference>
<dbReference type="PANTHER" id="PTHR12001">
    <property type="entry name" value="GERANYLGERANYL PYROPHOSPHATE SYNTHASE"/>
    <property type="match status" value="1"/>
</dbReference>
<dbReference type="GO" id="GO:0046872">
    <property type="term" value="F:metal ion binding"/>
    <property type="evidence" value="ECO:0007669"/>
    <property type="project" value="UniProtKB-KW"/>
</dbReference>
<protein>
    <submittedName>
        <fullName evidence="4">Geranylgeranyl diphosphate synthase, type I</fullName>
    </submittedName>
</protein>
<sequence>MLSDCRLLVEPALRAAVELLPASTRRIAGYHLGWWDREGNTGGAASSGKAIRSALILLTAQATRAAADALPAALPAAVAVELVHNSSLLHDDVIDNDATRRHRPTAWTVFGVGDAILTGNALQMLACDVLSKGDSQAVLPALRILGDAVQNLLDGQCADLDLERRSDIDLDACAAMARGKTGVLMGCATALGCLMAGGGAEQVEHFRQFGEHVGLAFQHTDDLLGIWGAPEVTGKPVYSDLRNRKKSLPVVYALTSDTPAGHELAALFQRGNPETHRDLVRAAALVAETGGRRWSQVQADAELTSALRQLKSAAPQKTAESELIALARLVVHRDH</sequence>
<dbReference type="PROSITE" id="PS00723">
    <property type="entry name" value="POLYPRENYL_SYNTHASE_1"/>
    <property type="match status" value="1"/>
</dbReference>
<name>A0A1H3U4Z2_9PSEU</name>
<dbReference type="CDD" id="cd00685">
    <property type="entry name" value="Trans_IPPS_HT"/>
    <property type="match status" value="1"/>
</dbReference>
<proteinExistence type="inferred from homology"/>
<dbReference type="PANTHER" id="PTHR12001:SF86">
    <property type="entry name" value="GERANYLGERANYL DIPHOSPHATE SYNTHASE"/>
    <property type="match status" value="1"/>
</dbReference>
<evidence type="ECO:0000256" key="3">
    <source>
        <dbReference type="RuleBase" id="RU004466"/>
    </source>
</evidence>
<dbReference type="Proteomes" id="UP000199529">
    <property type="component" value="Unassembled WGS sequence"/>
</dbReference>
<dbReference type="Gene3D" id="1.10.600.10">
    <property type="entry name" value="Farnesyl Diphosphate Synthase"/>
    <property type="match status" value="1"/>
</dbReference>
<comment type="similarity">
    <text evidence="3">Belongs to the FPP/GGPP synthase family.</text>
</comment>
<keyword evidence="1" id="KW-0479">Metal-binding</keyword>
<evidence type="ECO:0000256" key="2">
    <source>
        <dbReference type="ARBA" id="ARBA00022842"/>
    </source>
</evidence>
<evidence type="ECO:0000256" key="1">
    <source>
        <dbReference type="ARBA" id="ARBA00022723"/>
    </source>
</evidence>
<dbReference type="GO" id="GO:0008299">
    <property type="term" value="P:isoprenoid biosynthetic process"/>
    <property type="evidence" value="ECO:0007669"/>
    <property type="project" value="InterPro"/>
</dbReference>
<evidence type="ECO:0000313" key="5">
    <source>
        <dbReference type="Proteomes" id="UP000199529"/>
    </source>
</evidence>
<gene>
    <name evidence="4" type="ORF">SAMN05216215_11057</name>
</gene>
<dbReference type="STRING" id="418495.SAMN05216215_11057"/>
<keyword evidence="2" id="KW-0460">Magnesium</keyword>
<dbReference type="InterPro" id="IPR033749">
    <property type="entry name" value="Polyprenyl_synt_CS"/>
</dbReference>
<dbReference type="SFLD" id="SFLDS00005">
    <property type="entry name" value="Isoprenoid_Synthase_Type_I"/>
    <property type="match status" value="1"/>
</dbReference>
<dbReference type="AlphaFoldDB" id="A0A1H3U4Z2"/>
<keyword evidence="5" id="KW-1185">Reference proteome</keyword>
<accession>A0A1H3U4Z2</accession>
<organism evidence="4 5">
    <name type="scientific">Saccharopolyspora shandongensis</name>
    <dbReference type="NCBI Taxonomy" id="418495"/>
    <lineage>
        <taxon>Bacteria</taxon>
        <taxon>Bacillati</taxon>
        <taxon>Actinomycetota</taxon>
        <taxon>Actinomycetes</taxon>
        <taxon>Pseudonocardiales</taxon>
        <taxon>Pseudonocardiaceae</taxon>
        <taxon>Saccharopolyspora</taxon>
    </lineage>
</organism>
<dbReference type="GO" id="GO:0004659">
    <property type="term" value="F:prenyltransferase activity"/>
    <property type="evidence" value="ECO:0007669"/>
    <property type="project" value="InterPro"/>
</dbReference>
<reference evidence="5" key="1">
    <citation type="submission" date="2016-10" db="EMBL/GenBank/DDBJ databases">
        <authorList>
            <person name="Varghese N."/>
            <person name="Submissions S."/>
        </authorList>
    </citation>
    <scope>NUCLEOTIDE SEQUENCE [LARGE SCALE GENOMIC DNA]</scope>
    <source>
        <strain evidence="5">CGMCC 4.3530</strain>
    </source>
</reference>